<dbReference type="SUPFAM" id="SSF58104">
    <property type="entry name" value="Methyl-accepting chemotaxis protein (MCP) signaling domain"/>
    <property type="match status" value="1"/>
</dbReference>
<keyword evidence="2" id="KW-0812">Transmembrane</keyword>
<dbReference type="Gene3D" id="1.10.287.950">
    <property type="entry name" value="Methyl-accepting chemotaxis protein"/>
    <property type="match status" value="1"/>
</dbReference>
<comment type="caution">
    <text evidence="4">The sequence shown here is derived from an EMBL/GenBank/DDBJ whole genome shotgun (WGS) entry which is preliminary data.</text>
</comment>
<evidence type="ECO:0000313" key="5">
    <source>
        <dbReference type="Proteomes" id="UP000680020"/>
    </source>
</evidence>
<feature type="transmembrane region" description="Helical" evidence="2">
    <location>
        <begin position="6"/>
        <end position="30"/>
    </location>
</feature>
<accession>A0AB35BXP8</accession>
<dbReference type="InterPro" id="IPR003399">
    <property type="entry name" value="Mce/MlaD"/>
</dbReference>
<dbReference type="PANTHER" id="PTHR36698:SF3">
    <property type="entry name" value="ABC-TYPE TRANSPORT AUXILIARY LIPOPROTEIN COMPONENT DOMAIN-CONTAINING PROTEIN"/>
    <property type="match status" value="1"/>
</dbReference>
<dbReference type="AlphaFoldDB" id="A0AB35BXP8"/>
<keyword evidence="2" id="KW-1133">Transmembrane helix</keyword>
<name>A0AB35BXP8_9GAMM</name>
<feature type="domain" description="Mce/MlaD" evidence="3">
    <location>
        <begin position="45"/>
        <end position="114"/>
    </location>
</feature>
<sequence>MENKFSFAAVGVFVVGFSIALLALVVWLTVGTDKVKYLPYKVVTNESVAGLSVNSVVDYKGVDVGVVRKIELNDLDPRYVIISLDIAAGTPIKSDTEAVLTSRGITGLVGVSLRGGTESAPNVVPTESDPVPEIKNGPSLSQRLDTAFNDATRALSGVSEKLDMVLTTQNAEHVNNILRNLDVVTSNFAESSEDLKEMADDASKFLRGLEPKIDRALSAIDSFSAIAENVKTASDGLTSTLDNADSTLKAWGATAVEWRNFGQSVRSQVPNLNSTFTELNNVLYQMSLLITQLNNQPNSLIMGKGKPKPGPGE</sequence>
<evidence type="ECO:0000313" key="4">
    <source>
        <dbReference type="EMBL" id="MBS7824758.1"/>
    </source>
</evidence>
<proteinExistence type="predicted"/>
<keyword evidence="2" id="KW-0472">Membrane</keyword>
<dbReference type="RefSeq" id="WP_213403938.1">
    <property type="nucleotide sequence ID" value="NZ_JAGIBT010000005.1"/>
</dbReference>
<evidence type="ECO:0000256" key="2">
    <source>
        <dbReference type="SAM" id="Phobius"/>
    </source>
</evidence>
<dbReference type="EMBL" id="JAGIBU010000004">
    <property type="protein sequence ID" value="MBS7824758.1"/>
    <property type="molecule type" value="Genomic_DNA"/>
</dbReference>
<gene>
    <name evidence="4" type="ORF">J7561_06010</name>
</gene>
<dbReference type="Proteomes" id="UP000680020">
    <property type="component" value="Unassembled WGS sequence"/>
</dbReference>
<evidence type="ECO:0000256" key="1">
    <source>
        <dbReference type="SAM" id="MobiDB-lite"/>
    </source>
</evidence>
<dbReference type="Pfam" id="PF02470">
    <property type="entry name" value="MlaD"/>
    <property type="match status" value="1"/>
</dbReference>
<feature type="region of interest" description="Disordered" evidence="1">
    <location>
        <begin position="119"/>
        <end position="140"/>
    </location>
</feature>
<dbReference type="PANTHER" id="PTHR36698">
    <property type="entry name" value="BLL5892 PROTEIN"/>
    <property type="match status" value="1"/>
</dbReference>
<reference evidence="4" key="1">
    <citation type="submission" date="2021-03" db="EMBL/GenBank/DDBJ databases">
        <title>Identification and antibiotic profiling of Wohlfahrtiimonas chitiniclastica, an underestimated human pathogen.</title>
        <authorList>
            <person name="Kopf A."/>
            <person name="Bunk B."/>
            <person name="Coldewey S."/>
            <person name="Gunzer F."/>
            <person name="Riedel T."/>
            <person name="Schroettner P."/>
        </authorList>
    </citation>
    <scope>NUCLEOTIDE SEQUENCE</scope>
    <source>
        <strain evidence="4">DSM 100917</strain>
    </source>
</reference>
<evidence type="ECO:0000259" key="3">
    <source>
        <dbReference type="Pfam" id="PF02470"/>
    </source>
</evidence>
<protein>
    <submittedName>
        <fullName evidence="4">MCE family protein</fullName>
    </submittedName>
</protein>
<organism evidence="4 5">
    <name type="scientific">Wohlfahrtiimonas chitiniclastica</name>
    <dbReference type="NCBI Taxonomy" id="400946"/>
    <lineage>
        <taxon>Bacteria</taxon>
        <taxon>Pseudomonadati</taxon>
        <taxon>Pseudomonadota</taxon>
        <taxon>Gammaproteobacteria</taxon>
        <taxon>Cardiobacteriales</taxon>
        <taxon>Ignatzschineriaceae</taxon>
        <taxon>Wohlfahrtiimonas</taxon>
    </lineage>
</organism>